<protein>
    <submittedName>
        <fullName evidence="8">Macrolide export ATP-binding/permease protein MacB</fullName>
        <ecNumber evidence="8">3.6.3.-</ecNumber>
    </submittedName>
</protein>
<feature type="domain" description="ABC3 transporter permease C-terminal" evidence="6">
    <location>
        <begin position="668"/>
        <end position="780"/>
    </location>
</feature>
<dbReference type="EC" id="3.6.3.-" evidence="8"/>
<dbReference type="GO" id="GO:0005524">
    <property type="term" value="F:ATP binding"/>
    <property type="evidence" value="ECO:0007669"/>
    <property type="project" value="UniProtKB-KW"/>
</dbReference>
<evidence type="ECO:0000256" key="1">
    <source>
        <dbReference type="ARBA" id="ARBA00004651"/>
    </source>
</evidence>
<gene>
    <name evidence="8" type="primary">macB_2</name>
    <name evidence="8" type="ORF">NCTC11343_00538</name>
</gene>
<evidence type="ECO:0000256" key="4">
    <source>
        <dbReference type="ARBA" id="ARBA00022989"/>
    </source>
</evidence>
<feature type="domain" description="MacB-like periplasmic core" evidence="7">
    <location>
        <begin position="505"/>
        <end position="632"/>
    </location>
</feature>
<dbReference type="InterPro" id="IPR003838">
    <property type="entry name" value="ABC3_permease_C"/>
</dbReference>
<evidence type="ECO:0000313" key="8">
    <source>
        <dbReference type="EMBL" id="SPZ84008.1"/>
    </source>
</evidence>
<dbReference type="AlphaFoldDB" id="A0A2X2IPU3"/>
<dbReference type="GeneID" id="97179012"/>
<comment type="subcellular location">
    <subcellularLocation>
        <location evidence="1">Cell membrane</location>
        <topology evidence="1">Multi-pass membrane protein</topology>
    </subcellularLocation>
</comment>
<dbReference type="InterPro" id="IPR025857">
    <property type="entry name" value="MacB_PCD"/>
</dbReference>
<dbReference type="Pfam" id="PF12704">
    <property type="entry name" value="MacB_PCD"/>
    <property type="match status" value="2"/>
</dbReference>
<keyword evidence="8" id="KW-0547">Nucleotide-binding</keyword>
<dbReference type="EMBL" id="UAUU01000002">
    <property type="protein sequence ID" value="SPZ84008.1"/>
    <property type="molecule type" value="Genomic_DNA"/>
</dbReference>
<reference evidence="8 9" key="1">
    <citation type="submission" date="2018-06" db="EMBL/GenBank/DDBJ databases">
        <authorList>
            <consortium name="Pathogen Informatics"/>
            <person name="Doyle S."/>
        </authorList>
    </citation>
    <scope>NUCLEOTIDE SEQUENCE [LARGE SCALE GENOMIC DNA]</scope>
    <source>
        <strain evidence="8 9">NCTC11343</strain>
    </source>
</reference>
<evidence type="ECO:0000256" key="3">
    <source>
        <dbReference type="ARBA" id="ARBA00022692"/>
    </source>
</evidence>
<keyword evidence="5" id="KW-0472">Membrane</keyword>
<keyword evidence="8" id="KW-0378">Hydrolase</keyword>
<dbReference type="GO" id="GO:0016787">
    <property type="term" value="F:hydrolase activity"/>
    <property type="evidence" value="ECO:0007669"/>
    <property type="project" value="UniProtKB-KW"/>
</dbReference>
<evidence type="ECO:0000313" key="9">
    <source>
        <dbReference type="Proteomes" id="UP000251241"/>
    </source>
</evidence>
<evidence type="ECO:0000259" key="7">
    <source>
        <dbReference type="Pfam" id="PF12704"/>
    </source>
</evidence>
<dbReference type="GO" id="GO:0022857">
    <property type="term" value="F:transmembrane transporter activity"/>
    <property type="evidence" value="ECO:0007669"/>
    <property type="project" value="TreeGrafter"/>
</dbReference>
<proteinExistence type="predicted"/>
<dbReference type="PANTHER" id="PTHR30572">
    <property type="entry name" value="MEMBRANE COMPONENT OF TRANSPORTER-RELATED"/>
    <property type="match status" value="1"/>
</dbReference>
<keyword evidence="3" id="KW-0812">Transmembrane</keyword>
<dbReference type="RefSeq" id="WP_112373734.1">
    <property type="nucleotide sequence ID" value="NZ_CP069793.1"/>
</dbReference>
<dbReference type="GO" id="GO:0005886">
    <property type="term" value="C:plasma membrane"/>
    <property type="evidence" value="ECO:0007669"/>
    <property type="project" value="UniProtKB-SubCell"/>
</dbReference>
<accession>A0A2X2IPU3</accession>
<keyword evidence="4" id="KW-1133">Transmembrane helix</keyword>
<evidence type="ECO:0000256" key="2">
    <source>
        <dbReference type="ARBA" id="ARBA00022475"/>
    </source>
</evidence>
<organism evidence="8 9">
    <name type="scientific">Sphingobacterium multivorum</name>
    <dbReference type="NCBI Taxonomy" id="28454"/>
    <lineage>
        <taxon>Bacteria</taxon>
        <taxon>Pseudomonadati</taxon>
        <taxon>Bacteroidota</taxon>
        <taxon>Sphingobacteriia</taxon>
        <taxon>Sphingobacteriales</taxon>
        <taxon>Sphingobacteriaceae</taxon>
        <taxon>Sphingobacterium</taxon>
    </lineage>
</organism>
<sequence length="788" mass="87095">MIKNFIKTALRNLWKTKGYSFLNIFGLAVGIAAASLIFLWVESQLGYNDNFANKKNIYVVKSKQTYDGATYVFESTPGPFAQSVAKEIPGIKHAVRMSWNSPMLFSVGDNNIFQTGVYADGSIADVLSLDFLEGDRNTAFDQVNNIVLSETAAHKLFGNRPALGKTVKTNNTEPFIVAGVIKDLPKNSSYDFQWLIPFKKFEAGQDWLENWGNNGVQTLVQVEDNANVDQINKQMMDFVKRKTNGEVTFSQNYLYPMERWITYNQFDNSGNEIEGGIKNIRLFTFIAWVVLLIACINFMNLATARSEKRAKEVGMRKVVGASRKSLVTQFLGESLVLATISSLVALLLIYIFIGPFNAMIGQELKVNLSAPLHLLFLLVITLACGLFAGSYPAFFLSAFKPLTTIKGAKQKAGSGSLVRKGLVILQYTASVVLIICTIIIYQQIQHNKNRDLGFDKSQVLTTALQGDMAKHLPLIKNQLLATGVVQEVGVSDMSILNINSNTSGFSWNGKDPNASILIGMLRSDEGLIPALDLKLSDGRNFHQNFVGDSTSVIINEAFAKLIKKDGLVAGNIISYGEEKFTIAGVVKNFVYNNVYADPEPMLFLPMNRDNGIMTIKTKAGVDLPDAIQQIEKVIVKNNPGFPFDYKFLDDSFNNKFKAELFVQQLSSVFALMSIIISCLGLFGLAAFATEQRAKEISIRKVLGASVSGLIQMLNREFVTLIAISCIIAFPIAWMIMSKWLTNYAHHVEISWTIFVISAVAAIVIALLTISSQAFKAAIANPTKTLRDQ</sequence>
<name>A0A2X2IPU3_SPHMU</name>
<keyword evidence="8" id="KW-0067">ATP-binding</keyword>
<dbReference type="Pfam" id="PF02687">
    <property type="entry name" value="FtsX"/>
    <property type="match status" value="2"/>
</dbReference>
<dbReference type="Proteomes" id="UP000251241">
    <property type="component" value="Unassembled WGS sequence"/>
</dbReference>
<feature type="domain" description="MacB-like periplasmic core" evidence="7">
    <location>
        <begin position="20"/>
        <end position="235"/>
    </location>
</feature>
<dbReference type="InterPro" id="IPR050250">
    <property type="entry name" value="Macrolide_Exporter_MacB"/>
</dbReference>
<feature type="domain" description="ABC3 transporter permease C-terminal" evidence="6">
    <location>
        <begin position="285"/>
        <end position="397"/>
    </location>
</feature>
<evidence type="ECO:0000256" key="5">
    <source>
        <dbReference type="ARBA" id="ARBA00023136"/>
    </source>
</evidence>
<evidence type="ECO:0000259" key="6">
    <source>
        <dbReference type="Pfam" id="PF02687"/>
    </source>
</evidence>
<keyword evidence="2" id="KW-1003">Cell membrane</keyword>
<dbReference type="PANTHER" id="PTHR30572:SF18">
    <property type="entry name" value="ABC-TYPE MACROLIDE FAMILY EXPORT SYSTEM PERMEASE COMPONENT 2"/>
    <property type="match status" value="1"/>
</dbReference>